<dbReference type="EMBL" id="VNJI01000011">
    <property type="protein sequence ID" value="TVY09919.1"/>
    <property type="molecule type" value="Genomic_DNA"/>
</dbReference>
<accession>A0A559KCU7</accession>
<dbReference type="RefSeq" id="WP_144846504.1">
    <property type="nucleotide sequence ID" value="NZ_VNJI01000011.1"/>
</dbReference>
<comment type="caution">
    <text evidence="1">The sequence shown here is derived from an EMBL/GenBank/DDBJ whole genome shotgun (WGS) entry which is preliminary data.</text>
</comment>
<dbReference type="AlphaFoldDB" id="A0A559KCU7"/>
<evidence type="ECO:0000313" key="2">
    <source>
        <dbReference type="Proteomes" id="UP000317036"/>
    </source>
</evidence>
<name>A0A559KCU7_9BACL</name>
<keyword evidence="2" id="KW-1185">Reference proteome</keyword>
<gene>
    <name evidence="1" type="ORF">FPZ49_11145</name>
</gene>
<organism evidence="1 2">
    <name type="scientific">Paenibacillus cremeus</name>
    <dbReference type="NCBI Taxonomy" id="2163881"/>
    <lineage>
        <taxon>Bacteria</taxon>
        <taxon>Bacillati</taxon>
        <taxon>Bacillota</taxon>
        <taxon>Bacilli</taxon>
        <taxon>Bacillales</taxon>
        <taxon>Paenibacillaceae</taxon>
        <taxon>Paenibacillus</taxon>
    </lineage>
</organism>
<sequence length="65" mass="7696">MRSFIIDGDKYTTLEYGKYMLEKTLSEGIGKLDPKEMSDEEVSQWGLDFILEQINEREDIEEIFQ</sequence>
<reference evidence="1 2" key="1">
    <citation type="submission" date="2019-07" db="EMBL/GenBank/DDBJ databases">
        <authorList>
            <person name="Kim J."/>
        </authorList>
    </citation>
    <scope>NUCLEOTIDE SEQUENCE [LARGE SCALE GENOMIC DNA]</scope>
    <source>
        <strain evidence="1 2">JC52</strain>
    </source>
</reference>
<evidence type="ECO:0000313" key="1">
    <source>
        <dbReference type="EMBL" id="TVY09919.1"/>
    </source>
</evidence>
<proteinExistence type="predicted"/>
<protein>
    <submittedName>
        <fullName evidence="1">Uncharacterized protein</fullName>
    </submittedName>
</protein>
<dbReference type="Proteomes" id="UP000317036">
    <property type="component" value="Unassembled WGS sequence"/>
</dbReference>
<dbReference type="OrthoDB" id="897304at91061"/>